<reference evidence="1" key="1">
    <citation type="submission" date="2022-07" db="EMBL/GenBank/DDBJ databases">
        <title>Phylogenomic reconstructions and comparative analyses of Kickxellomycotina fungi.</title>
        <authorList>
            <person name="Reynolds N.K."/>
            <person name="Stajich J.E."/>
            <person name="Barry K."/>
            <person name="Grigoriev I.V."/>
            <person name="Crous P."/>
            <person name="Smith M.E."/>
        </authorList>
    </citation>
    <scope>NUCLEOTIDE SEQUENCE</scope>
    <source>
        <strain evidence="1">NRRL 5244</strain>
    </source>
</reference>
<comment type="caution">
    <text evidence="1">The sequence shown here is derived from an EMBL/GenBank/DDBJ whole genome shotgun (WGS) entry which is preliminary data.</text>
</comment>
<accession>A0ACC1J4L7</accession>
<dbReference type="Proteomes" id="UP001150603">
    <property type="component" value="Unassembled WGS sequence"/>
</dbReference>
<protein>
    <submittedName>
        <fullName evidence="1">Uncharacterized protein</fullName>
    </submittedName>
</protein>
<gene>
    <name evidence="1" type="ORF">FBU59_004755</name>
</gene>
<dbReference type="EMBL" id="JANBPW010003527">
    <property type="protein sequence ID" value="KAJ1937413.1"/>
    <property type="molecule type" value="Genomic_DNA"/>
</dbReference>
<feature type="non-terminal residue" evidence="1">
    <location>
        <position position="308"/>
    </location>
</feature>
<proteinExistence type="predicted"/>
<evidence type="ECO:0000313" key="2">
    <source>
        <dbReference type="Proteomes" id="UP001150603"/>
    </source>
</evidence>
<keyword evidence="2" id="KW-1185">Reference proteome</keyword>
<sequence length="308" mass="33262">MQAIRDGGFDSDLDSSGSDSEPVRRALTRTQRSSRRKKQRPANAEVHSSDSDYVLTGDVEDAEEDKALEEQAAGDEFDLTTDAGRQAAAAVEQKHERRRTEKKLILKFKKANLLGEKTSAEERAREGGLALDDIDWSEFDIEMINEILARREALRKRRMGEAAAGSADGEVTTAKLKKSSLAPAPLQLEKVKHAAAEMPSESVAEEAMDGEVVAEDTAAEKTESKHVTTEAYTEEQVSKEDESMAAASEASVEEEVLISATAEVPSEKQPVAESATSDDEEMADVSVDGENPADDMAFASDAALLAAK</sequence>
<name>A0ACC1J4L7_9FUNG</name>
<evidence type="ECO:0000313" key="1">
    <source>
        <dbReference type="EMBL" id="KAJ1937413.1"/>
    </source>
</evidence>
<organism evidence="1 2">
    <name type="scientific">Linderina macrospora</name>
    <dbReference type="NCBI Taxonomy" id="4868"/>
    <lineage>
        <taxon>Eukaryota</taxon>
        <taxon>Fungi</taxon>
        <taxon>Fungi incertae sedis</taxon>
        <taxon>Zoopagomycota</taxon>
        <taxon>Kickxellomycotina</taxon>
        <taxon>Kickxellomycetes</taxon>
        <taxon>Kickxellales</taxon>
        <taxon>Kickxellaceae</taxon>
        <taxon>Linderina</taxon>
    </lineage>
</organism>